<organism evidence="1 2">
    <name type="scientific">Strongylus vulgaris</name>
    <name type="common">Blood worm</name>
    <dbReference type="NCBI Taxonomy" id="40348"/>
    <lineage>
        <taxon>Eukaryota</taxon>
        <taxon>Metazoa</taxon>
        <taxon>Ecdysozoa</taxon>
        <taxon>Nematoda</taxon>
        <taxon>Chromadorea</taxon>
        <taxon>Rhabditida</taxon>
        <taxon>Rhabditina</taxon>
        <taxon>Rhabditomorpha</taxon>
        <taxon>Strongyloidea</taxon>
        <taxon>Strongylidae</taxon>
        <taxon>Strongylus</taxon>
    </lineage>
</organism>
<keyword evidence="2" id="KW-1185">Reference proteome</keyword>
<dbReference type="Proteomes" id="UP000270094">
    <property type="component" value="Unassembled WGS sequence"/>
</dbReference>
<name>A0A3P7J5G5_STRVU</name>
<gene>
    <name evidence="1" type="ORF">SVUK_LOCUS8092</name>
</gene>
<proteinExistence type="predicted"/>
<dbReference type="AlphaFoldDB" id="A0A3P7J5G5"/>
<dbReference type="EMBL" id="UYYB01028888">
    <property type="protein sequence ID" value="VDM73094.1"/>
    <property type="molecule type" value="Genomic_DNA"/>
</dbReference>
<evidence type="ECO:0000313" key="2">
    <source>
        <dbReference type="Proteomes" id="UP000270094"/>
    </source>
</evidence>
<reference evidence="1 2" key="1">
    <citation type="submission" date="2018-11" db="EMBL/GenBank/DDBJ databases">
        <authorList>
            <consortium name="Pathogen Informatics"/>
        </authorList>
    </citation>
    <scope>NUCLEOTIDE SEQUENCE [LARGE SCALE GENOMIC DNA]</scope>
</reference>
<sequence>MHQRIQLNMVERAGYILAYKSDSLNYASSRYFSHDRHEDEGVSRRNLIHNPVVVAAHEYRPIFVRIRGGPSRDGTVRGGAYWGPTQKGTPYLCSREAIPYEETSQDFDEFLKQLGFDTLMVRDKFGQKRSFVVFDTVYAVEAQQFKADYTKLHDPCTVSFLSISIKLEQKILVIFSSQNMKFWRICAPLPYLPTS</sequence>
<dbReference type="OrthoDB" id="5900338at2759"/>
<evidence type="ECO:0000313" key="1">
    <source>
        <dbReference type="EMBL" id="VDM73094.1"/>
    </source>
</evidence>
<accession>A0A3P7J5G5</accession>
<protein>
    <submittedName>
        <fullName evidence="1">Uncharacterized protein</fullName>
    </submittedName>
</protein>